<sequence>MTLLDATARPARGPAATRASRLAAVVLSLPLLAILTPAPALADHTAVPGTVALVGSLQSEIGCPGDWQPECTATRLVPEPGSPDTWTATFDVPAGSYEYKVALNDAWGENYGAGGAAGGANLALEAPGGPVTFTYDHRTHVISSDVPAAPTATMAGHWLTPGTLALDVDLPEGTRYRLYSAPEGGLAVEDGAVVGGASLDLSVSGSELAPELAATHPHLSSFTTLTLGKKDARKAGELLKGQLLLAALAPDGSVLAATGVQVPGVLDSLYAGAARQELGLSWKGTKPQLDLWAPTARSVSVRVFREGTGGSPIATRALRAGKDGVWSVKGEKDWKGAYYVYDVEVFVPETGAVEHNIVTDPYSVGLSTNSERSLIVDLEDPALMPTSWSRLAKPAMQKPEQLSVYELHVRDFSITDTTVPEAERGTYAAFGRSDSDGMTRLSELASSGLNAVHLLPVNDIGTIEEERALQAEPGCDLASFAPDGTEQQECVSAVAGQDGFNWGYDPLHYTTPEGSYSTDPSDGTRIAEFRTMVSSLNTAGLRVIQDVVYNHTAGAGQSSTNNLDRIVPGYYHRLNPASGAVETSTCCPNTATEHTMMGKLMVDSIVTLARTYKLDGFRFDLMGHHSKQNILDVRAALDELTLKRDGVDGTSVYLYGEGWNFGEVADNARFEQATQTTMAGTGIGTFNDRLRDAVRGGGPFDGDPRIQGFASGLLTDPNGVEGNGTEEEQRARLLLSQDQIRVGLTGNLRDYRFTDRLGNEVTGAGVDYNGSPAGYTADPQEAITYVEAHDNETLFDALAFKLPTDTAMADRIRMQTLALSTTALGQGISFWHAGGESLRSKSLDRNSYDSGDWFNVLDHTGTDNGFGRGLPPRADNEDKYAFMQPLLADPALKPTAADIEAARLQAQELLAIRQGSPLFSLGTADLVQQKLSFPGSGADQTPGVIVMHLDDTVGPDVDSGRKGIVVVFNASDDATVQQVPAAAGTGFALHAVQAEGSDDVVRGATAAADGTFTVPARTVAVFEAR</sequence>
<feature type="domain" description="Glycosyl hydrolase family 13 catalytic" evidence="3">
    <location>
        <begin position="424"/>
        <end position="867"/>
    </location>
</feature>
<comment type="similarity">
    <text evidence="1">Belongs to the glycosyl hydrolase 13 family.</text>
</comment>
<dbReference type="Gene3D" id="2.60.40.10">
    <property type="entry name" value="Immunoglobulins"/>
    <property type="match status" value="2"/>
</dbReference>
<dbReference type="Gene3D" id="2.60.40.1130">
    <property type="entry name" value="Rab geranylgeranyltransferase alpha-subunit, insert domain"/>
    <property type="match status" value="1"/>
</dbReference>
<dbReference type="GO" id="GO:0005975">
    <property type="term" value="P:carbohydrate metabolic process"/>
    <property type="evidence" value="ECO:0007669"/>
    <property type="project" value="InterPro"/>
</dbReference>
<dbReference type="SUPFAM" id="SSF51011">
    <property type="entry name" value="Glycosyl hydrolase domain"/>
    <property type="match status" value="1"/>
</dbReference>
<gene>
    <name evidence="4" type="primary">pulA</name>
    <name evidence="4" type="ORF">FNH21_05450</name>
</gene>
<dbReference type="Pfam" id="PF02922">
    <property type="entry name" value="CBM_48"/>
    <property type="match status" value="1"/>
</dbReference>
<dbReference type="InterPro" id="IPR024561">
    <property type="entry name" value="Pullul_strch_C"/>
</dbReference>
<dbReference type="CDD" id="cd12962">
    <property type="entry name" value="X25_BaPul_like"/>
    <property type="match status" value="1"/>
</dbReference>
<dbReference type="InterPro" id="IPR006047">
    <property type="entry name" value="GH13_cat_dom"/>
</dbReference>
<dbReference type="PANTHER" id="PTHR43002">
    <property type="entry name" value="GLYCOGEN DEBRANCHING ENZYME"/>
    <property type="match status" value="1"/>
</dbReference>
<dbReference type="Gene3D" id="3.20.20.80">
    <property type="entry name" value="Glycosidases"/>
    <property type="match status" value="1"/>
</dbReference>
<evidence type="ECO:0000259" key="3">
    <source>
        <dbReference type="SMART" id="SM00642"/>
    </source>
</evidence>
<dbReference type="SUPFAM" id="SSF81296">
    <property type="entry name" value="E set domains"/>
    <property type="match status" value="2"/>
</dbReference>
<dbReference type="EMBL" id="VJXX01000001">
    <property type="protein sequence ID" value="MPY10168.1"/>
    <property type="molecule type" value="Genomic_DNA"/>
</dbReference>
<protein>
    <submittedName>
        <fullName evidence="4">Pullulanase-type alpha-1,6-glucosidase</fullName>
    </submittedName>
</protein>
<comment type="caution">
    <text evidence="4">The sequence shown here is derived from an EMBL/GenBank/DDBJ whole genome shotgun (WGS) entry which is preliminary data.</text>
</comment>
<dbReference type="Pfam" id="PF11852">
    <property type="entry name" value="Pullul_strch_C"/>
    <property type="match status" value="1"/>
</dbReference>
<dbReference type="InterPro" id="IPR013780">
    <property type="entry name" value="Glyco_hydro_b"/>
</dbReference>
<organism evidence="4 5">
    <name type="scientific">Arthrobacter bussei</name>
    <dbReference type="NCBI Taxonomy" id="2594179"/>
    <lineage>
        <taxon>Bacteria</taxon>
        <taxon>Bacillati</taxon>
        <taxon>Actinomycetota</taxon>
        <taxon>Actinomycetes</taxon>
        <taxon>Micrococcales</taxon>
        <taxon>Micrococcaceae</taxon>
        <taxon>Arthrobacter</taxon>
    </lineage>
</organism>
<evidence type="ECO:0000313" key="4">
    <source>
        <dbReference type="EMBL" id="MPY10168.1"/>
    </source>
</evidence>
<dbReference type="NCBIfam" id="TIGR02103">
    <property type="entry name" value="pullul_strch"/>
    <property type="match status" value="1"/>
</dbReference>
<dbReference type="RefSeq" id="WP_152812865.1">
    <property type="nucleotide sequence ID" value="NZ_VJXX01000001.1"/>
</dbReference>
<evidence type="ECO:0000313" key="5">
    <source>
        <dbReference type="Proteomes" id="UP000326464"/>
    </source>
</evidence>
<dbReference type="Gene3D" id="2.60.40.1180">
    <property type="entry name" value="Golgi alpha-mannosidase II"/>
    <property type="match status" value="1"/>
</dbReference>
<proteinExistence type="inferred from homology"/>
<dbReference type="GO" id="GO:0051060">
    <property type="term" value="F:pullulanase activity"/>
    <property type="evidence" value="ECO:0007669"/>
    <property type="project" value="InterPro"/>
</dbReference>
<dbReference type="SMART" id="SM00642">
    <property type="entry name" value="Aamy"/>
    <property type="match status" value="1"/>
</dbReference>
<dbReference type="InterPro" id="IPR013783">
    <property type="entry name" value="Ig-like_fold"/>
</dbReference>
<keyword evidence="5" id="KW-1185">Reference proteome</keyword>
<dbReference type="Proteomes" id="UP000326464">
    <property type="component" value="Unassembled WGS sequence"/>
</dbReference>
<dbReference type="InterPro" id="IPR011839">
    <property type="entry name" value="Pullul_strch"/>
</dbReference>
<dbReference type="CDD" id="cd11341">
    <property type="entry name" value="AmyAc_Pullulanase_LD-like"/>
    <property type="match status" value="1"/>
</dbReference>
<dbReference type="InterPro" id="IPR004193">
    <property type="entry name" value="Glyco_hydro_13_N"/>
</dbReference>
<accession>A0A7X1NNW9</accession>
<name>A0A7X1NNW9_9MICC</name>
<dbReference type="AlphaFoldDB" id="A0A7X1NNW9"/>
<evidence type="ECO:0000256" key="2">
    <source>
        <dbReference type="SAM" id="SignalP"/>
    </source>
</evidence>
<dbReference type="InterPro" id="IPR040671">
    <property type="entry name" value="Pullulanase_N2"/>
</dbReference>
<feature type="signal peptide" evidence="2">
    <location>
        <begin position="1"/>
        <end position="42"/>
    </location>
</feature>
<dbReference type="InterPro" id="IPR017853">
    <property type="entry name" value="GH"/>
</dbReference>
<dbReference type="Pfam" id="PF17967">
    <property type="entry name" value="Pullulanase_N2"/>
    <property type="match status" value="1"/>
</dbReference>
<keyword evidence="2" id="KW-0732">Signal</keyword>
<dbReference type="Pfam" id="PF22058">
    <property type="entry name" value="X25_BaPul_like"/>
    <property type="match status" value="1"/>
</dbReference>
<feature type="chain" id="PRO_5030947802" evidence="2">
    <location>
        <begin position="43"/>
        <end position="1025"/>
    </location>
</feature>
<dbReference type="OrthoDB" id="9805159at2"/>
<dbReference type="CDD" id="cd02860">
    <property type="entry name" value="E_set_Pullulanase"/>
    <property type="match status" value="1"/>
</dbReference>
<reference evidence="5" key="1">
    <citation type="submission" date="2019-07" db="EMBL/GenBank/DDBJ databases">
        <title>Arthrobacter KR32 sp. nov., isolated from mountain cheese made of cows milk.</title>
        <authorList>
            <person name="Flegler A."/>
        </authorList>
    </citation>
    <scope>NUCLEOTIDE SEQUENCE [LARGE SCALE GENOMIC DNA]</scope>
    <source>
        <strain evidence="5">KR32</strain>
    </source>
</reference>
<dbReference type="InterPro" id="IPR014756">
    <property type="entry name" value="Ig_E-set"/>
</dbReference>
<dbReference type="InterPro" id="IPR054409">
    <property type="entry name" value="X25_BaPul-like"/>
</dbReference>
<dbReference type="SUPFAM" id="SSF51445">
    <property type="entry name" value="(Trans)glycosidases"/>
    <property type="match status" value="1"/>
</dbReference>
<evidence type="ECO:0000256" key="1">
    <source>
        <dbReference type="ARBA" id="ARBA00008061"/>
    </source>
</evidence>